<accession>A0A1L5F2S0</accession>
<sequence>MKKFTMSFLKNNLGMNETDTKLVIEAQRKFPSIMIEDREGACVNARTLWEELAKPHREFNKWIERKLLNQNYKENEDFSKVDRFVEVGNLKRPQVDYTLTLNCAKKIAMRENTVYGDLVCDYFIKLEKATKDGIEWEKLRFPQKQGYKEMCKVIDANYLENHPDVKKAPNYVYSNEANMINRALLGYSAKKLKTILEVDQKDATRDNLQLECNKALLELQILNGSLILNNMDYKSRKVMIKNTCKIRFTNLRNRFNKVFAKDIAA</sequence>
<reference evidence="2 3" key="1">
    <citation type="submission" date="2016-12" db="EMBL/GenBank/DDBJ databases">
        <title>Complete genome sequence of Clostridium kluyveri JZZ isolated from the pit mud of a Chinese flavor liquor-making factory.</title>
        <authorList>
            <person name="Wang Y."/>
        </authorList>
    </citation>
    <scope>NUCLEOTIDE SEQUENCE [LARGE SCALE GENOMIC DNA]</scope>
    <source>
        <strain evidence="2 3">JZZ</strain>
    </source>
</reference>
<evidence type="ECO:0000259" key="1">
    <source>
        <dbReference type="Pfam" id="PF08346"/>
    </source>
</evidence>
<dbReference type="EMBL" id="CP018335">
    <property type="protein sequence ID" value="APM37308.1"/>
    <property type="molecule type" value="Genomic_DNA"/>
</dbReference>
<proteinExistence type="predicted"/>
<gene>
    <name evidence="2" type="ORF">BS101_00275</name>
</gene>
<feature type="domain" description="AntA/AntB antirepressor" evidence="1">
    <location>
        <begin position="43"/>
        <end position="113"/>
    </location>
</feature>
<dbReference type="Pfam" id="PF08346">
    <property type="entry name" value="AntA"/>
    <property type="match status" value="1"/>
</dbReference>
<dbReference type="Proteomes" id="UP000184604">
    <property type="component" value="Chromosome"/>
</dbReference>
<evidence type="ECO:0000313" key="3">
    <source>
        <dbReference type="Proteomes" id="UP000184604"/>
    </source>
</evidence>
<organism evidence="2 3">
    <name type="scientific">Clostridium kluyveri</name>
    <dbReference type="NCBI Taxonomy" id="1534"/>
    <lineage>
        <taxon>Bacteria</taxon>
        <taxon>Bacillati</taxon>
        <taxon>Bacillota</taxon>
        <taxon>Clostridia</taxon>
        <taxon>Eubacteriales</taxon>
        <taxon>Clostridiaceae</taxon>
        <taxon>Clostridium</taxon>
    </lineage>
</organism>
<dbReference type="AlphaFoldDB" id="A0A1L5F2S0"/>
<dbReference type="InterPro" id="IPR013557">
    <property type="entry name" value="AntA/B_antirep"/>
</dbReference>
<dbReference type="RefSeq" id="WP_073537028.1">
    <property type="nucleotide sequence ID" value="NZ_CP018335.1"/>
</dbReference>
<evidence type="ECO:0000313" key="2">
    <source>
        <dbReference type="EMBL" id="APM37308.1"/>
    </source>
</evidence>
<protein>
    <recommendedName>
        <fullName evidence="1">AntA/AntB antirepressor domain-containing protein</fullName>
    </recommendedName>
</protein>
<name>A0A1L5F2S0_CLOKL</name>